<reference evidence="2" key="1">
    <citation type="submission" date="2016-10" db="EMBL/GenBank/DDBJ databases">
        <authorList>
            <person name="Varghese N."/>
            <person name="Submissions S."/>
        </authorList>
    </citation>
    <scope>NUCLEOTIDE SEQUENCE [LARGE SCALE GENOMIC DNA]</scope>
    <source>
        <strain evidence="2">Jip14</strain>
    </source>
</reference>
<keyword evidence="2" id="KW-1185">Reference proteome</keyword>
<protein>
    <submittedName>
        <fullName evidence="1">Uncharacterized protein</fullName>
    </submittedName>
</protein>
<evidence type="ECO:0000313" key="1">
    <source>
        <dbReference type="EMBL" id="SEL80627.1"/>
    </source>
</evidence>
<evidence type="ECO:0000313" key="2">
    <source>
        <dbReference type="Proteomes" id="UP000198916"/>
    </source>
</evidence>
<dbReference type="AlphaFoldDB" id="A0A1H7T9X0"/>
<dbReference type="STRING" id="332977.SAMN05421740_110129"/>
<name>A0A1H7T9X0_9SPHI</name>
<organism evidence="1 2">
    <name type="scientific">Parapedobacter koreensis</name>
    <dbReference type="NCBI Taxonomy" id="332977"/>
    <lineage>
        <taxon>Bacteria</taxon>
        <taxon>Pseudomonadati</taxon>
        <taxon>Bacteroidota</taxon>
        <taxon>Sphingobacteriia</taxon>
        <taxon>Sphingobacteriales</taxon>
        <taxon>Sphingobacteriaceae</taxon>
        <taxon>Parapedobacter</taxon>
    </lineage>
</organism>
<accession>A0A1H7T9X0</accession>
<dbReference type="EMBL" id="FNZR01000010">
    <property type="protein sequence ID" value="SEL80627.1"/>
    <property type="molecule type" value="Genomic_DNA"/>
</dbReference>
<sequence length="47" mass="5318">MKRVFCFYLQLLFPPTIPFLPPSPVRDAGLIRGVSVKNPDPHRIRAG</sequence>
<gene>
    <name evidence="1" type="ORF">SAMN05421740_110129</name>
</gene>
<proteinExistence type="predicted"/>
<dbReference type="Proteomes" id="UP000198916">
    <property type="component" value="Unassembled WGS sequence"/>
</dbReference>